<sequence>MEREHSELQQHITRTDWWCENLGHWRATITTAEATEEGGETVACYSVCVSLVEGEEMANSRWSVQRKLTEFQMLHRKLTERLLADERLCQSEALYAFLSPSPEHLKEEADDDSDLSDYGEEGDGRRDALAEPCFMLIGEIFELRGMFKWVRKTLIALVQVTFGRTINKQIRDTVNWIFCEQMSVCYISVFRDTFWPNGRLAPHVKVRTDSERSETKERAQQKLLDNIPDALANLVGQQNARYGIIKIFNALQEASANKHLLYVLMEMLLKEVCPELSAEVDNI</sequence>
<feature type="compositionally biased region" description="Acidic residues" evidence="1">
    <location>
        <begin position="108"/>
        <end position="121"/>
    </location>
</feature>
<dbReference type="EMBL" id="REGW02000015">
    <property type="protein sequence ID" value="KAE8286288.1"/>
    <property type="molecule type" value="Genomic_DNA"/>
</dbReference>
<protein>
    <submittedName>
        <fullName evidence="3">Sorting nexin-25</fullName>
    </submittedName>
</protein>
<evidence type="ECO:0000313" key="4">
    <source>
        <dbReference type="Proteomes" id="UP000424527"/>
    </source>
</evidence>
<dbReference type="PANTHER" id="PTHR22775">
    <property type="entry name" value="SORTING NEXIN"/>
    <property type="match status" value="1"/>
</dbReference>
<dbReference type="SUPFAM" id="SSF64268">
    <property type="entry name" value="PX domain"/>
    <property type="match status" value="1"/>
</dbReference>
<dbReference type="Proteomes" id="UP000424527">
    <property type="component" value="Unassembled WGS sequence"/>
</dbReference>
<comment type="caution">
    <text evidence="3">The sequence shown here is derived from an EMBL/GenBank/DDBJ whole genome shotgun (WGS) entry which is preliminary data.</text>
</comment>
<accession>A0A6G0I433</accession>
<proteinExistence type="predicted"/>
<dbReference type="AlphaFoldDB" id="A0A6G0I433"/>
<dbReference type="GO" id="GO:0035091">
    <property type="term" value="F:phosphatidylinositol binding"/>
    <property type="evidence" value="ECO:0007669"/>
    <property type="project" value="InterPro"/>
</dbReference>
<feature type="domain" description="Sorting nexin C-terminal" evidence="2">
    <location>
        <begin position="149"/>
        <end position="253"/>
    </location>
</feature>
<feature type="region of interest" description="Disordered" evidence="1">
    <location>
        <begin position="104"/>
        <end position="124"/>
    </location>
</feature>
<dbReference type="InterPro" id="IPR013937">
    <property type="entry name" value="Sorting_nexin_C"/>
</dbReference>
<reference evidence="3 4" key="1">
    <citation type="submission" date="2019-07" db="EMBL/GenBank/DDBJ databases">
        <title>Chromosome genome assembly for large yellow croaker.</title>
        <authorList>
            <person name="Xiao S."/>
        </authorList>
    </citation>
    <scope>NUCLEOTIDE SEQUENCE [LARGE SCALE GENOMIC DNA]</scope>
    <source>
        <strain evidence="3">JMULYC20181020</strain>
        <tissue evidence="3">Muscle</tissue>
    </source>
</reference>
<gene>
    <name evidence="3" type="ORF">D5F01_LYC15973</name>
</gene>
<keyword evidence="4" id="KW-1185">Reference proteome</keyword>
<dbReference type="GO" id="GO:0005768">
    <property type="term" value="C:endosome"/>
    <property type="evidence" value="ECO:0007669"/>
    <property type="project" value="TreeGrafter"/>
</dbReference>
<dbReference type="PANTHER" id="PTHR22775:SF48">
    <property type="entry name" value="SORTING NEXIN-25"/>
    <property type="match status" value="1"/>
</dbReference>
<evidence type="ECO:0000313" key="3">
    <source>
        <dbReference type="EMBL" id="KAE8286288.1"/>
    </source>
</evidence>
<evidence type="ECO:0000259" key="2">
    <source>
        <dbReference type="Pfam" id="PF08628"/>
    </source>
</evidence>
<name>A0A6G0I433_LARCR</name>
<organism evidence="3 4">
    <name type="scientific">Larimichthys crocea</name>
    <name type="common">Large yellow croaker</name>
    <name type="synonym">Pseudosciaena crocea</name>
    <dbReference type="NCBI Taxonomy" id="215358"/>
    <lineage>
        <taxon>Eukaryota</taxon>
        <taxon>Metazoa</taxon>
        <taxon>Chordata</taxon>
        <taxon>Craniata</taxon>
        <taxon>Vertebrata</taxon>
        <taxon>Euteleostomi</taxon>
        <taxon>Actinopterygii</taxon>
        <taxon>Neopterygii</taxon>
        <taxon>Teleostei</taxon>
        <taxon>Neoteleostei</taxon>
        <taxon>Acanthomorphata</taxon>
        <taxon>Eupercaria</taxon>
        <taxon>Sciaenidae</taxon>
        <taxon>Larimichthys</taxon>
    </lineage>
</organism>
<evidence type="ECO:0000256" key="1">
    <source>
        <dbReference type="SAM" id="MobiDB-lite"/>
    </source>
</evidence>
<dbReference type="Pfam" id="PF08628">
    <property type="entry name" value="Nexin_C"/>
    <property type="match status" value="1"/>
</dbReference>
<dbReference type="Gene3D" id="3.30.1520.10">
    <property type="entry name" value="Phox-like domain"/>
    <property type="match status" value="1"/>
</dbReference>
<dbReference type="InterPro" id="IPR036871">
    <property type="entry name" value="PX_dom_sf"/>
</dbReference>